<feature type="region of interest" description="Disordered" evidence="1">
    <location>
        <begin position="221"/>
        <end position="247"/>
    </location>
</feature>
<proteinExistence type="predicted"/>
<feature type="compositionally biased region" description="Basic and acidic residues" evidence="1">
    <location>
        <begin position="233"/>
        <end position="247"/>
    </location>
</feature>
<dbReference type="Proteomes" id="UP000095282">
    <property type="component" value="Unplaced"/>
</dbReference>
<reference evidence="3" key="1">
    <citation type="submission" date="2016-11" db="UniProtKB">
        <authorList>
            <consortium name="WormBaseParasite"/>
        </authorList>
    </citation>
    <scope>IDENTIFICATION</scope>
</reference>
<evidence type="ECO:0000313" key="2">
    <source>
        <dbReference type="Proteomes" id="UP000095282"/>
    </source>
</evidence>
<sequence>MTTEKKSVKSQKEKFILPKFPLEVTPEKLVIPSSGHLDVKIRNPTEATLKINFDLNSYSFDVDLVYMEDGKEIIEPFCWEKQEKRRDVSHRYGLLDRHKNERISQVTIQSDHVIHLRITCEGKDEEIKNKLTFNKSHELGYLFIRCSLNIEPVCPKPEDTEYATGIQLDSSRYFLLSIDPQCEKAKELANKFSEHEKQHARKDRLVNCTYKEDKEWIKHFAPGDPHPFGMTRDPPDNPKRKKQMENWNKEIFTKYGPKLDQVSDDELKKIKEG</sequence>
<keyword evidence="2" id="KW-1185">Reference proteome</keyword>
<evidence type="ECO:0000313" key="3">
    <source>
        <dbReference type="WBParaSite" id="Csp11.Scaffold630.g18048.t1"/>
    </source>
</evidence>
<name>A0A1I7UPI8_9PELO</name>
<dbReference type="WBParaSite" id="Csp11.Scaffold630.g18048.t1">
    <property type="protein sequence ID" value="Csp11.Scaffold630.g18048.t1"/>
    <property type="gene ID" value="Csp11.Scaffold630.g18048"/>
</dbReference>
<accession>A0A1I7UPI8</accession>
<protein>
    <submittedName>
        <fullName evidence="3">Major sperm protein</fullName>
    </submittedName>
</protein>
<organism evidence="2 3">
    <name type="scientific">Caenorhabditis tropicalis</name>
    <dbReference type="NCBI Taxonomy" id="1561998"/>
    <lineage>
        <taxon>Eukaryota</taxon>
        <taxon>Metazoa</taxon>
        <taxon>Ecdysozoa</taxon>
        <taxon>Nematoda</taxon>
        <taxon>Chromadorea</taxon>
        <taxon>Rhabditida</taxon>
        <taxon>Rhabditina</taxon>
        <taxon>Rhabditomorpha</taxon>
        <taxon>Rhabditoidea</taxon>
        <taxon>Rhabditidae</taxon>
        <taxon>Peloderinae</taxon>
        <taxon>Caenorhabditis</taxon>
    </lineage>
</organism>
<evidence type="ECO:0000256" key="1">
    <source>
        <dbReference type="SAM" id="MobiDB-lite"/>
    </source>
</evidence>
<dbReference type="AlphaFoldDB" id="A0A1I7UPI8"/>